<name>A0A1T4XH27_9MICO</name>
<evidence type="ECO:0000313" key="4">
    <source>
        <dbReference type="EMBL" id="SKA88834.1"/>
    </source>
</evidence>
<evidence type="ECO:0000256" key="1">
    <source>
        <dbReference type="ARBA" id="ARBA00022679"/>
    </source>
</evidence>
<dbReference type="Pfam" id="PF00583">
    <property type="entry name" value="Acetyltransf_1"/>
    <property type="match status" value="1"/>
</dbReference>
<dbReference type="SUPFAM" id="SSF55729">
    <property type="entry name" value="Acyl-CoA N-acyltransferases (Nat)"/>
    <property type="match status" value="1"/>
</dbReference>
<keyword evidence="2" id="KW-0012">Acyltransferase</keyword>
<dbReference type="InterPro" id="IPR000182">
    <property type="entry name" value="GNAT_dom"/>
</dbReference>
<accession>A0A1T4XH27</accession>
<dbReference type="EMBL" id="FUYG01000003">
    <property type="protein sequence ID" value="SKA88834.1"/>
    <property type="molecule type" value="Genomic_DNA"/>
</dbReference>
<dbReference type="PANTHER" id="PTHR43877:SF2">
    <property type="entry name" value="AMINOALKYLPHOSPHONATE N-ACETYLTRANSFERASE-RELATED"/>
    <property type="match status" value="1"/>
</dbReference>
<dbReference type="InterPro" id="IPR016181">
    <property type="entry name" value="Acyl_CoA_acyltransferase"/>
</dbReference>
<keyword evidence="1 4" id="KW-0808">Transferase</keyword>
<dbReference type="AlphaFoldDB" id="A0A1T4XH27"/>
<dbReference type="PANTHER" id="PTHR43877">
    <property type="entry name" value="AMINOALKYLPHOSPHONATE N-ACETYLTRANSFERASE-RELATED-RELATED"/>
    <property type="match status" value="1"/>
</dbReference>
<gene>
    <name evidence="4" type="ORF">SAMN06295879_1110</name>
</gene>
<dbReference type="InterPro" id="IPR050832">
    <property type="entry name" value="Bact_Acetyltransf"/>
</dbReference>
<organism evidence="4 5">
    <name type="scientific">Agreia bicolorata</name>
    <dbReference type="NCBI Taxonomy" id="110935"/>
    <lineage>
        <taxon>Bacteria</taxon>
        <taxon>Bacillati</taxon>
        <taxon>Actinomycetota</taxon>
        <taxon>Actinomycetes</taxon>
        <taxon>Micrococcales</taxon>
        <taxon>Microbacteriaceae</taxon>
        <taxon>Agreia</taxon>
    </lineage>
</organism>
<proteinExistence type="predicted"/>
<evidence type="ECO:0000313" key="5">
    <source>
        <dbReference type="Proteomes" id="UP000189735"/>
    </source>
</evidence>
<protein>
    <submittedName>
        <fullName evidence="4">Acetyltransferase (GNAT) family protein</fullName>
    </submittedName>
</protein>
<dbReference type="RefSeq" id="WP_244893169.1">
    <property type="nucleotide sequence ID" value="NZ_FUYG01000003.1"/>
</dbReference>
<dbReference type="Proteomes" id="UP000189735">
    <property type="component" value="Unassembled WGS sequence"/>
</dbReference>
<evidence type="ECO:0000259" key="3">
    <source>
        <dbReference type="PROSITE" id="PS51186"/>
    </source>
</evidence>
<reference evidence="5" key="1">
    <citation type="submission" date="2017-02" db="EMBL/GenBank/DDBJ databases">
        <authorList>
            <person name="Varghese N."/>
            <person name="Submissions S."/>
        </authorList>
    </citation>
    <scope>NUCLEOTIDE SEQUENCE [LARGE SCALE GENOMIC DNA]</scope>
    <source>
        <strain evidence="5">VKM Ac-2052</strain>
    </source>
</reference>
<evidence type="ECO:0000256" key="2">
    <source>
        <dbReference type="ARBA" id="ARBA00023315"/>
    </source>
</evidence>
<dbReference type="PROSITE" id="PS51186">
    <property type="entry name" value="GNAT"/>
    <property type="match status" value="1"/>
</dbReference>
<sequence length="155" mass="16813">MSTTSFIDIRDTAFDHPDSETLRAAQRIEIDARYGGDTEPGTKPSASDVPVFVVAYDAAGRAVGCGGLRRLDDASAEIKRMFVTPDARGTGVSVAVLRALEARALERGWSTLRLETGTAQPDAMRFYEREGYSLIPNFGAYVGEAASLCYERRLG</sequence>
<dbReference type="GO" id="GO:0016747">
    <property type="term" value="F:acyltransferase activity, transferring groups other than amino-acyl groups"/>
    <property type="evidence" value="ECO:0007669"/>
    <property type="project" value="InterPro"/>
</dbReference>
<feature type="domain" description="N-acetyltransferase" evidence="3">
    <location>
        <begin position="7"/>
        <end position="155"/>
    </location>
</feature>
<dbReference type="Gene3D" id="3.40.630.30">
    <property type="match status" value="1"/>
</dbReference>
<dbReference type="CDD" id="cd04301">
    <property type="entry name" value="NAT_SF"/>
    <property type="match status" value="1"/>
</dbReference>